<accession>A0A7W9GVM9</accession>
<comment type="caution">
    <text evidence="2">The sequence shown here is derived from an EMBL/GenBank/DDBJ whole genome shotgun (WGS) entry which is preliminary data.</text>
</comment>
<keyword evidence="3" id="KW-1185">Reference proteome</keyword>
<feature type="region of interest" description="Disordered" evidence="1">
    <location>
        <begin position="1"/>
        <end position="36"/>
    </location>
</feature>
<organism evidence="2 3">
    <name type="scientific">Jiangella mangrovi</name>
    <dbReference type="NCBI Taxonomy" id="1524084"/>
    <lineage>
        <taxon>Bacteria</taxon>
        <taxon>Bacillati</taxon>
        <taxon>Actinomycetota</taxon>
        <taxon>Actinomycetes</taxon>
        <taxon>Jiangellales</taxon>
        <taxon>Jiangellaceae</taxon>
        <taxon>Jiangella</taxon>
    </lineage>
</organism>
<dbReference type="AlphaFoldDB" id="A0A7W9GVM9"/>
<dbReference type="EMBL" id="JACHMM010000001">
    <property type="protein sequence ID" value="MBB5790777.1"/>
    <property type="molecule type" value="Genomic_DNA"/>
</dbReference>
<dbReference type="Proteomes" id="UP000542813">
    <property type="component" value="Unassembled WGS sequence"/>
</dbReference>
<reference evidence="2 3" key="1">
    <citation type="submission" date="2020-08" db="EMBL/GenBank/DDBJ databases">
        <title>Sequencing the genomes of 1000 actinobacteria strains.</title>
        <authorList>
            <person name="Klenk H.-P."/>
        </authorList>
    </citation>
    <scope>NUCLEOTIDE SEQUENCE [LARGE SCALE GENOMIC DNA]</scope>
    <source>
        <strain evidence="2 3">DSM 102122</strain>
    </source>
</reference>
<dbReference type="RefSeq" id="WP_184827081.1">
    <property type="nucleotide sequence ID" value="NZ_JACHMM010000001.1"/>
</dbReference>
<protein>
    <submittedName>
        <fullName evidence="2">Uncharacterized protein</fullName>
    </submittedName>
</protein>
<evidence type="ECO:0000313" key="3">
    <source>
        <dbReference type="Proteomes" id="UP000542813"/>
    </source>
</evidence>
<gene>
    <name evidence="2" type="ORF">HD601_005352</name>
</gene>
<proteinExistence type="predicted"/>
<feature type="compositionally biased region" description="Basic and acidic residues" evidence="1">
    <location>
        <begin position="16"/>
        <end position="26"/>
    </location>
</feature>
<evidence type="ECO:0000313" key="2">
    <source>
        <dbReference type="EMBL" id="MBB5790777.1"/>
    </source>
</evidence>
<name>A0A7W9GVM9_9ACTN</name>
<evidence type="ECO:0000256" key="1">
    <source>
        <dbReference type="SAM" id="MobiDB-lite"/>
    </source>
</evidence>
<sequence>MAKVPPFHSSNPSDPDVYHDRDECSRGKLIPPHNRVSGTGGYPRCKVCGYLG</sequence>